<evidence type="ECO:0000313" key="2">
    <source>
        <dbReference type="EMBL" id="SVA44953.1"/>
    </source>
</evidence>
<evidence type="ECO:0000256" key="1">
    <source>
        <dbReference type="SAM" id="Coils"/>
    </source>
</evidence>
<sequence length="539" mass="61562">MMKAKYRFIITLIIFSFSGLLVAQFNPLSKEGREAAKKAAEEKRLLEEKRASFLKKKKYPMPVNVSKKFKKKSELLEIVKKEEEEAKISLKGLAKTMYVDPLKKTANIRKKNVATENNSYVEPISYSLNQFEIIGPVLKDFGGLLGAMYWTSEEQKAPKEKLKGVKTGMIATGQSIKLEKQADGNKILVAEGSTMKEGKVGTAYFEEESGFPSERSVQESLNSDGSVSTSLQDKLKHISRPVIKTAYQEFSYEVKIKNKVQTECKCQSKYFLDTRDEQIDFEAILGSMVHTHLKWWRALDKVEKLGYNSELSCSFSVDKVLYEFTINDDQRYPFFDGQIRKSSKKSNVLYSIKQVLDTEWGKDVYHSPSRTFVVSDEDNKELLVTTSGLEVIPPEEPVGKLSFKSGFKMMKETAKEMAKTAATGGDPENMDLSFVEKRINRKALHVSKDIKKKDELAFNLIGTVLSNFDLVNYPYMQHSYTWNEKGQNLGFVPKYNPNAPEFIDNPNATKTPDDGFQIRFDDQINNPDYLYWKKHLENN</sequence>
<organism evidence="2">
    <name type="scientific">marine metagenome</name>
    <dbReference type="NCBI Taxonomy" id="408172"/>
    <lineage>
        <taxon>unclassified sequences</taxon>
        <taxon>metagenomes</taxon>
        <taxon>ecological metagenomes</taxon>
    </lineage>
</organism>
<feature type="coiled-coil region" evidence="1">
    <location>
        <begin position="29"/>
        <end position="56"/>
    </location>
</feature>
<dbReference type="AlphaFoldDB" id="A0A381VZ77"/>
<accession>A0A381VZ77</accession>
<proteinExistence type="predicted"/>
<dbReference type="EMBL" id="UINC01010073">
    <property type="protein sequence ID" value="SVA44953.1"/>
    <property type="molecule type" value="Genomic_DNA"/>
</dbReference>
<name>A0A381VZ77_9ZZZZ</name>
<gene>
    <name evidence="2" type="ORF">METZ01_LOCUS97807</name>
</gene>
<reference evidence="2" key="1">
    <citation type="submission" date="2018-05" db="EMBL/GenBank/DDBJ databases">
        <authorList>
            <person name="Lanie J.A."/>
            <person name="Ng W.-L."/>
            <person name="Kazmierczak K.M."/>
            <person name="Andrzejewski T.M."/>
            <person name="Davidsen T.M."/>
            <person name="Wayne K.J."/>
            <person name="Tettelin H."/>
            <person name="Glass J.I."/>
            <person name="Rusch D."/>
            <person name="Podicherti R."/>
            <person name="Tsui H.-C.T."/>
            <person name="Winkler M.E."/>
        </authorList>
    </citation>
    <scope>NUCLEOTIDE SEQUENCE</scope>
</reference>
<keyword evidence="1" id="KW-0175">Coiled coil</keyword>
<protein>
    <submittedName>
        <fullName evidence="2">Uncharacterized protein</fullName>
    </submittedName>
</protein>